<dbReference type="AlphaFoldDB" id="A0AAE0JT93"/>
<evidence type="ECO:0000256" key="1">
    <source>
        <dbReference type="SAM" id="MobiDB-lite"/>
    </source>
</evidence>
<gene>
    <name evidence="2" type="ORF">B0T24DRAFT_641652</name>
</gene>
<evidence type="ECO:0000313" key="2">
    <source>
        <dbReference type="EMBL" id="KAK3361459.1"/>
    </source>
</evidence>
<keyword evidence="3" id="KW-1185">Reference proteome</keyword>
<protein>
    <submittedName>
        <fullName evidence="2">Uncharacterized protein</fullName>
    </submittedName>
</protein>
<organism evidence="2 3">
    <name type="scientific">Lasiosphaeria ovina</name>
    <dbReference type="NCBI Taxonomy" id="92902"/>
    <lineage>
        <taxon>Eukaryota</taxon>
        <taxon>Fungi</taxon>
        <taxon>Dikarya</taxon>
        <taxon>Ascomycota</taxon>
        <taxon>Pezizomycotina</taxon>
        <taxon>Sordariomycetes</taxon>
        <taxon>Sordariomycetidae</taxon>
        <taxon>Sordariales</taxon>
        <taxon>Lasiosphaeriaceae</taxon>
        <taxon>Lasiosphaeria</taxon>
    </lineage>
</organism>
<accession>A0AAE0JT93</accession>
<dbReference type="Proteomes" id="UP001287356">
    <property type="component" value="Unassembled WGS sequence"/>
</dbReference>
<proteinExistence type="predicted"/>
<feature type="region of interest" description="Disordered" evidence="1">
    <location>
        <begin position="234"/>
        <end position="281"/>
    </location>
</feature>
<sequence length="309" mass="30515">MIDRRCGSASPGEALWAESCDARLFGTGVAWRGAGAARLTIKALAPTPLPLSTIHTTSHHLVNSELGIPFVCVLKMRCSYAVSAAFVGLFVQGSTAASCTPDNATPVEQYISSGSGGGGGGGGPDPGVFLSYDIFQIVSNAVKKRMTPNAQLANIAYIVRPRVSPSLSCTATEMCFSVSKAPFCLDITTGAFRDGAGTTGNALSGDYTLSDGRKGNLYNGPYPLPSGMETAAATTTPAATNGGPTSSPGTGSAAANPGSGTTPAAQGSPTATGGGGPAPTTTNGAVNGLKAQGGAAVAGVVALVGAVLL</sequence>
<evidence type="ECO:0000313" key="3">
    <source>
        <dbReference type="Proteomes" id="UP001287356"/>
    </source>
</evidence>
<reference evidence="2" key="2">
    <citation type="submission" date="2023-06" db="EMBL/GenBank/DDBJ databases">
        <authorList>
            <consortium name="Lawrence Berkeley National Laboratory"/>
            <person name="Haridas S."/>
            <person name="Hensen N."/>
            <person name="Bonometti L."/>
            <person name="Westerberg I."/>
            <person name="Brannstrom I.O."/>
            <person name="Guillou S."/>
            <person name="Cros-Aarteil S."/>
            <person name="Calhoun S."/>
            <person name="Kuo A."/>
            <person name="Mondo S."/>
            <person name="Pangilinan J."/>
            <person name="Riley R."/>
            <person name="Labutti K."/>
            <person name="Andreopoulos B."/>
            <person name="Lipzen A."/>
            <person name="Chen C."/>
            <person name="Yanf M."/>
            <person name="Daum C."/>
            <person name="Ng V."/>
            <person name="Clum A."/>
            <person name="Steindorff A."/>
            <person name="Ohm R."/>
            <person name="Martin F."/>
            <person name="Silar P."/>
            <person name="Natvig D."/>
            <person name="Lalanne C."/>
            <person name="Gautier V."/>
            <person name="Ament-Velasquez S.L."/>
            <person name="Kruys A."/>
            <person name="Hutchinson M.I."/>
            <person name="Powell A.J."/>
            <person name="Barry K."/>
            <person name="Miller A.N."/>
            <person name="Grigoriev I.V."/>
            <person name="Debuchy R."/>
            <person name="Gladieux P."/>
            <person name="Thoren M.H."/>
            <person name="Johannesson H."/>
        </authorList>
    </citation>
    <scope>NUCLEOTIDE SEQUENCE</scope>
    <source>
        <strain evidence="2">CBS 958.72</strain>
    </source>
</reference>
<feature type="compositionally biased region" description="Low complexity" evidence="1">
    <location>
        <begin position="234"/>
        <end position="271"/>
    </location>
</feature>
<comment type="caution">
    <text evidence="2">The sequence shown here is derived from an EMBL/GenBank/DDBJ whole genome shotgun (WGS) entry which is preliminary data.</text>
</comment>
<name>A0AAE0JT93_9PEZI</name>
<reference evidence="2" key="1">
    <citation type="journal article" date="2023" name="Mol. Phylogenet. Evol.">
        <title>Genome-scale phylogeny and comparative genomics of the fungal order Sordariales.</title>
        <authorList>
            <person name="Hensen N."/>
            <person name="Bonometti L."/>
            <person name="Westerberg I."/>
            <person name="Brannstrom I.O."/>
            <person name="Guillou S."/>
            <person name="Cros-Aarteil S."/>
            <person name="Calhoun S."/>
            <person name="Haridas S."/>
            <person name="Kuo A."/>
            <person name="Mondo S."/>
            <person name="Pangilinan J."/>
            <person name="Riley R."/>
            <person name="LaButti K."/>
            <person name="Andreopoulos B."/>
            <person name="Lipzen A."/>
            <person name="Chen C."/>
            <person name="Yan M."/>
            <person name="Daum C."/>
            <person name="Ng V."/>
            <person name="Clum A."/>
            <person name="Steindorff A."/>
            <person name="Ohm R.A."/>
            <person name="Martin F."/>
            <person name="Silar P."/>
            <person name="Natvig D.O."/>
            <person name="Lalanne C."/>
            <person name="Gautier V."/>
            <person name="Ament-Velasquez S.L."/>
            <person name="Kruys A."/>
            <person name="Hutchinson M.I."/>
            <person name="Powell A.J."/>
            <person name="Barry K."/>
            <person name="Miller A.N."/>
            <person name="Grigoriev I.V."/>
            <person name="Debuchy R."/>
            <person name="Gladieux P."/>
            <person name="Hiltunen Thoren M."/>
            <person name="Johannesson H."/>
        </authorList>
    </citation>
    <scope>NUCLEOTIDE SEQUENCE</scope>
    <source>
        <strain evidence="2">CBS 958.72</strain>
    </source>
</reference>
<dbReference type="EMBL" id="JAULSN010000011">
    <property type="protein sequence ID" value="KAK3361459.1"/>
    <property type="molecule type" value="Genomic_DNA"/>
</dbReference>